<organism evidence="3 4">
    <name type="scientific">Aulographum hederae CBS 113979</name>
    <dbReference type="NCBI Taxonomy" id="1176131"/>
    <lineage>
        <taxon>Eukaryota</taxon>
        <taxon>Fungi</taxon>
        <taxon>Dikarya</taxon>
        <taxon>Ascomycota</taxon>
        <taxon>Pezizomycotina</taxon>
        <taxon>Dothideomycetes</taxon>
        <taxon>Pleosporomycetidae</taxon>
        <taxon>Aulographales</taxon>
        <taxon>Aulographaceae</taxon>
    </lineage>
</organism>
<feature type="chain" id="PRO_5026043591" description="Secreted protein" evidence="2">
    <location>
        <begin position="31"/>
        <end position="140"/>
    </location>
</feature>
<name>A0A6G1GWX0_9PEZI</name>
<sequence length="140" mass="15848">MRADTGRKPSSVSLPPLLLTIILATRVTEPQKYLINHPLYPAPKPKEHRTSPNNTVNTKPEARAKHTITNKNPSQIGKSISPIWKSKHKPIQRPAQRSESQPPKSPGPWHGAEFQTVTHAHLSLGFGVRDRRRKKRKKKK</sequence>
<feature type="compositionally biased region" description="Polar residues" evidence="1">
    <location>
        <begin position="67"/>
        <end position="78"/>
    </location>
</feature>
<accession>A0A6G1GWX0</accession>
<feature type="compositionally biased region" description="Basic residues" evidence="1">
    <location>
        <begin position="130"/>
        <end position="140"/>
    </location>
</feature>
<keyword evidence="4" id="KW-1185">Reference proteome</keyword>
<proteinExistence type="predicted"/>
<dbReference type="AlphaFoldDB" id="A0A6G1GWX0"/>
<feature type="signal peptide" evidence="2">
    <location>
        <begin position="1"/>
        <end position="30"/>
    </location>
</feature>
<dbReference type="Proteomes" id="UP000800041">
    <property type="component" value="Unassembled WGS sequence"/>
</dbReference>
<evidence type="ECO:0000313" key="3">
    <source>
        <dbReference type="EMBL" id="KAF1985287.1"/>
    </source>
</evidence>
<feature type="region of interest" description="Disordered" evidence="1">
    <location>
        <begin position="36"/>
        <end position="140"/>
    </location>
</feature>
<protein>
    <recommendedName>
        <fullName evidence="5">Secreted protein</fullName>
    </recommendedName>
</protein>
<evidence type="ECO:0000256" key="1">
    <source>
        <dbReference type="SAM" id="MobiDB-lite"/>
    </source>
</evidence>
<evidence type="ECO:0000256" key="2">
    <source>
        <dbReference type="SAM" id="SignalP"/>
    </source>
</evidence>
<gene>
    <name evidence="3" type="ORF">K402DRAFT_114270</name>
</gene>
<keyword evidence="2" id="KW-0732">Signal</keyword>
<dbReference type="EMBL" id="ML977163">
    <property type="protein sequence ID" value="KAF1985287.1"/>
    <property type="molecule type" value="Genomic_DNA"/>
</dbReference>
<reference evidence="3" key="1">
    <citation type="journal article" date="2020" name="Stud. Mycol.">
        <title>101 Dothideomycetes genomes: a test case for predicting lifestyles and emergence of pathogens.</title>
        <authorList>
            <person name="Haridas S."/>
            <person name="Albert R."/>
            <person name="Binder M."/>
            <person name="Bloem J."/>
            <person name="Labutti K."/>
            <person name="Salamov A."/>
            <person name="Andreopoulos B."/>
            <person name="Baker S."/>
            <person name="Barry K."/>
            <person name="Bills G."/>
            <person name="Bluhm B."/>
            <person name="Cannon C."/>
            <person name="Castanera R."/>
            <person name="Culley D."/>
            <person name="Daum C."/>
            <person name="Ezra D."/>
            <person name="Gonzalez J."/>
            <person name="Henrissat B."/>
            <person name="Kuo A."/>
            <person name="Liang C."/>
            <person name="Lipzen A."/>
            <person name="Lutzoni F."/>
            <person name="Magnuson J."/>
            <person name="Mondo S."/>
            <person name="Nolan M."/>
            <person name="Ohm R."/>
            <person name="Pangilinan J."/>
            <person name="Park H.-J."/>
            <person name="Ramirez L."/>
            <person name="Alfaro M."/>
            <person name="Sun H."/>
            <person name="Tritt A."/>
            <person name="Yoshinaga Y."/>
            <person name="Zwiers L.-H."/>
            <person name="Turgeon B."/>
            <person name="Goodwin S."/>
            <person name="Spatafora J."/>
            <person name="Crous P."/>
            <person name="Grigoriev I."/>
        </authorList>
    </citation>
    <scope>NUCLEOTIDE SEQUENCE</scope>
    <source>
        <strain evidence="3">CBS 113979</strain>
    </source>
</reference>
<evidence type="ECO:0008006" key="5">
    <source>
        <dbReference type="Google" id="ProtNLM"/>
    </source>
</evidence>
<evidence type="ECO:0000313" key="4">
    <source>
        <dbReference type="Proteomes" id="UP000800041"/>
    </source>
</evidence>